<organism evidence="1 2">
    <name type="scientific">Acrobeloides nanus</name>
    <dbReference type="NCBI Taxonomy" id="290746"/>
    <lineage>
        <taxon>Eukaryota</taxon>
        <taxon>Metazoa</taxon>
        <taxon>Ecdysozoa</taxon>
        <taxon>Nematoda</taxon>
        <taxon>Chromadorea</taxon>
        <taxon>Rhabditida</taxon>
        <taxon>Tylenchina</taxon>
        <taxon>Cephalobomorpha</taxon>
        <taxon>Cephaloboidea</taxon>
        <taxon>Cephalobidae</taxon>
        <taxon>Acrobeloides</taxon>
    </lineage>
</organism>
<accession>A0A914ENH8</accession>
<keyword evidence="1" id="KW-1185">Reference proteome</keyword>
<protein>
    <submittedName>
        <fullName evidence="2">Uncharacterized protein</fullName>
    </submittedName>
</protein>
<dbReference type="AlphaFoldDB" id="A0A914ENH8"/>
<evidence type="ECO:0000313" key="2">
    <source>
        <dbReference type="WBParaSite" id="ACRNAN_scaffold9819.g6348.t1"/>
    </source>
</evidence>
<sequence length="71" mass="8356">MIFIDKIVDILAKADHEIVVYQPIYDENITYTSTNHARIIERERDFIPSASLADMQPDIWSLEPEQENVFF</sequence>
<proteinExistence type="predicted"/>
<dbReference type="Proteomes" id="UP000887540">
    <property type="component" value="Unplaced"/>
</dbReference>
<dbReference type="WBParaSite" id="ACRNAN_scaffold9819.g6348.t1">
    <property type="protein sequence ID" value="ACRNAN_scaffold9819.g6348.t1"/>
    <property type="gene ID" value="ACRNAN_scaffold9819.g6348"/>
</dbReference>
<name>A0A914ENH8_9BILA</name>
<reference evidence="2" key="1">
    <citation type="submission" date="2022-11" db="UniProtKB">
        <authorList>
            <consortium name="WormBaseParasite"/>
        </authorList>
    </citation>
    <scope>IDENTIFICATION</scope>
</reference>
<evidence type="ECO:0000313" key="1">
    <source>
        <dbReference type="Proteomes" id="UP000887540"/>
    </source>
</evidence>